<comment type="caution">
    <text evidence="2">The sequence shown here is derived from an EMBL/GenBank/DDBJ whole genome shotgun (WGS) entry which is preliminary data.</text>
</comment>
<feature type="compositionally biased region" description="Polar residues" evidence="1">
    <location>
        <begin position="87"/>
        <end position="97"/>
    </location>
</feature>
<evidence type="ECO:0000313" key="2">
    <source>
        <dbReference type="EMBL" id="GBP58017.1"/>
    </source>
</evidence>
<protein>
    <submittedName>
        <fullName evidence="2">Uncharacterized protein</fullName>
    </submittedName>
</protein>
<evidence type="ECO:0000256" key="1">
    <source>
        <dbReference type="SAM" id="MobiDB-lite"/>
    </source>
</evidence>
<keyword evidence="3" id="KW-1185">Reference proteome</keyword>
<dbReference type="EMBL" id="BGZK01000725">
    <property type="protein sequence ID" value="GBP58017.1"/>
    <property type="molecule type" value="Genomic_DNA"/>
</dbReference>
<reference evidence="2 3" key="1">
    <citation type="journal article" date="2019" name="Commun. Biol.">
        <title>The bagworm genome reveals a unique fibroin gene that provides high tensile strength.</title>
        <authorList>
            <person name="Kono N."/>
            <person name="Nakamura H."/>
            <person name="Ohtoshi R."/>
            <person name="Tomita M."/>
            <person name="Numata K."/>
            <person name="Arakawa K."/>
        </authorList>
    </citation>
    <scope>NUCLEOTIDE SEQUENCE [LARGE SCALE GENOMIC DNA]</scope>
</reference>
<organism evidence="2 3">
    <name type="scientific">Eumeta variegata</name>
    <name type="common">Bagworm moth</name>
    <name type="synonym">Eumeta japonica</name>
    <dbReference type="NCBI Taxonomy" id="151549"/>
    <lineage>
        <taxon>Eukaryota</taxon>
        <taxon>Metazoa</taxon>
        <taxon>Ecdysozoa</taxon>
        <taxon>Arthropoda</taxon>
        <taxon>Hexapoda</taxon>
        <taxon>Insecta</taxon>
        <taxon>Pterygota</taxon>
        <taxon>Neoptera</taxon>
        <taxon>Endopterygota</taxon>
        <taxon>Lepidoptera</taxon>
        <taxon>Glossata</taxon>
        <taxon>Ditrysia</taxon>
        <taxon>Tineoidea</taxon>
        <taxon>Psychidae</taxon>
        <taxon>Oiketicinae</taxon>
        <taxon>Eumeta</taxon>
    </lineage>
</organism>
<dbReference type="Proteomes" id="UP000299102">
    <property type="component" value="Unassembled WGS sequence"/>
</dbReference>
<feature type="region of interest" description="Disordered" evidence="1">
    <location>
        <begin position="72"/>
        <end position="97"/>
    </location>
</feature>
<gene>
    <name evidence="2" type="ORF">EVAR_32948_1</name>
</gene>
<sequence length="112" mass="12711">MKSDTKYSTLCTFTGRLESKPTPLTVGLFSINKYRRLSRSRIDDRVLRVEYRAEAGQGRWLRRATRLSLDSGRLARSSAAPPRAPPTSLQPSCLPSSSYPAEVYRRVTYSRL</sequence>
<evidence type="ECO:0000313" key="3">
    <source>
        <dbReference type="Proteomes" id="UP000299102"/>
    </source>
</evidence>
<proteinExistence type="predicted"/>
<name>A0A4C1X6W7_EUMVA</name>
<dbReference type="AlphaFoldDB" id="A0A4C1X6W7"/>
<accession>A0A4C1X6W7</accession>